<dbReference type="InterPro" id="IPR029069">
    <property type="entry name" value="HotDog_dom_sf"/>
</dbReference>
<name>A0ABS7ZSR6_9GAMM</name>
<keyword evidence="2" id="KW-1185">Reference proteome</keyword>
<sequence>MAKSNRLSSVVSKVNKLPEGLRPWALSKVMGKVIPFAGTSGTRVEKLTPQECVIVMRNKKKVQNHIGSVHAAAMGLLAESATGFMCGMSVPDDRIIVIRSMELEYLKRASGDMTAVASFSDEQLAYVKNTEKGDIQVPVKITDATGTETVKATMIWAWTPKKK</sequence>
<dbReference type="EMBL" id="JAEDAH010000088">
    <property type="protein sequence ID" value="MCA6064660.1"/>
    <property type="molecule type" value="Genomic_DNA"/>
</dbReference>
<accession>A0ABS7ZSR6</accession>
<proteinExistence type="predicted"/>
<dbReference type="CDD" id="cd03443">
    <property type="entry name" value="PaaI_thioesterase"/>
    <property type="match status" value="1"/>
</dbReference>
<evidence type="ECO:0000313" key="1">
    <source>
        <dbReference type="EMBL" id="MCA6064660.1"/>
    </source>
</evidence>
<organism evidence="1 2">
    <name type="scientific">Thalassolituus marinus</name>
    <dbReference type="NCBI Taxonomy" id="671053"/>
    <lineage>
        <taxon>Bacteria</taxon>
        <taxon>Pseudomonadati</taxon>
        <taxon>Pseudomonadota</taxon>
        <taxon>Gammaproteobacteria</taxon>
        <taxon>Oceanospirillales</taxon>
        <taxon>Oceanospirillaceae</taxon>
        <taxon>Thalassolituus</taxon>
    </lineage>
</organism>
<gene>
    <name evidence="1" type="ORF">I9W95_13680</name>
</gene>
<comment type="caution">
    <text evidence="1">The sequence shown here is derived from an EMBL/GenBank/DDBJ whole genome shotgun (WGS) entry which is preliminary data.</text>
</comment>
<dbReference type="Pfam" id="PF14539">
    <property type="entry name" value="DUF4442"/>
    <property type="match status" value="1"/>
</dbReference>
<reference evidence="1 2" key="1">
    <citation type="submission" date="2020-12" db="EMBL/GenBank/DDBJ databases">
        <title>Novel Thalassolituus-related marine hydrocarbonoclastic bacteria mediated algae-derived hydrocarbons mineralization in twilight zone of the northern South China Sea.</title>
        <authorList>
            <person name="Dong C."/>
        </authorList>
    </citation>
    <scope>NUCLEOTIDE SEQUENCE [LARGE SCALE GENOMIC DNA]</scope>
    <source>
        <strain evidence="1 2">IMCC1826</strain>
    </source>
</reference>
<evidence type="ECO:0000313" key="2">
    <source>
        <dbReference type="Proteomes" id="UP000714380"/>
    </source>
</evidence>
<dbReference type="InterPro" id="IPR027961">
    <property type="entry name" value="DUF4442"/>
</dbReference>
<protein>
    <submittedName>
        <fullName evidence="1">DUF4442 domain-containing protein</fullName>
    </submittedName>
</protein>
<dbReference type="SUPFAM" id="SSF54637">
    <property type="entry name" value="Thioesterase/thiol ester dehydrase-isomerase"/>
    <property type="match status" value="1"/>
</dbReference>
<dbReference type="RefSeq" id="WP_225675847.1">
    <property type="nucleotide sequence ID" value="NZ_JAEDAH010000088.1"/>
</dbReference>
<dbReference type="Gene3D" id="3.10.129.10">
    <property type="entry name" value="Hotdog Thioesterase"/>
    <property type="match status" value="1"/>
</dbReference>
<dbReference type="Proteomes" id="UP000714380">
    <property type="component" value="Unassembled WGS sequence"/>
</dbReference>